<dbReference type="GO" id="GO:0016705">
    <property type="term" value="F:oxidoreductase activity, acting on paired donors, with incorporation or reduction of molecular oxygen"/>
    <property type="evidence" value="ECO:0007669"/>
    <property type="project" value="InterPro"/>
</dbReference>
<dbReference type="InterPro" id="IPR050121">
    <property type="entry name" value="Cytochrome_P450_monoxygenase"/>
</dbReference>
<reference evidence="8" key="1">
    <citation type="submission" date="2021-06" db="EMBL/GenBank/DDBJ databases">
        <authorList>
            <person name="Kallberg Y."/>
            <person name="Tangrot J."/>
            <person name="Rosling A."/>
        </authorList>
    </citation>
    <scope>NUCLEOTIDE SEQUENCE</scope>
    <source>
        <strain evidence="8">IA702</strain>
    </source>
</reference>
<dbReference type="InterPro" id="IPR036396">
    <property type="entry name" value="Cyt_P450_sf"/>
</dbReference>
<sequence>MAIPYVDDAVNAIGIISIALLFKYMFRTIYVAYFGPLSKIPGPKLSALSAIPLLLRGAKGKRWHWYQRELRPKYGKIVRIGPDMILVSDKDIIRQIVVKEDWPKGEFYKIFRVAPHLHTLFSTTDKAFHKERRRLLAPAFSIKYIRSLEPYMSMCIRNLNDKIDSLIQENSPTDGAVIDLYRMMVNTTLDSIGETAFGGTFNMVKEGNHPLPKEVVVELSRRIRRNGFPILKPFIKSNRYLYDFSSELIRRRRQEAGTRRKDILQIILDAGEGEAALPDIDIYEQIIEFLIGGSDTTSFSTFFVLIMLLNHPSKIHKLIEELDNEFVDLPRNELPKHEKLKKLPYLNAVINETMRLWPISLDGGSGRSPTEDKIINGVLFPKGTLVLTNFYALQHSAEYWGNDVDEFVPERWFKDDIPYDAFYPFSAGSRNCIGQNFALLEMRLIISSLLRRFRFEDIPGQDYSDIVQFVTPSLAQNEYKVRAWNRS</sequence>
<evidence type="ECO:0000313" key="8">
    <source>
        <dbReference type="EMBL" id="CAG8470876.1"/>
    </source>
</evidence>
<keyword evidence="6" id="KW-0503">Monooxygenase</keyword>
<dbReference type="Pfam" id="PF00067">
    <property type="entry name" value="p450"/>
    <property type="match status" value="1"/>
</dbReference>
<dbReference type="GO" id="GO:0004497">
    <property type="term" value="F:monooxygenase activity"/>
    <property type="evidence" value="ECO:0007669"/>
    <property type="project" value="UniProtKB-KW"/>
</dbReference>
<evidence type="ECO:0000256" key="6">
    <source>
        <dbReference type="RuleBase" id="RU000461"/>
    </source>
</evidence>
<evidence type="ECO:0000256" key="7">
    <source>
        <dbReference type="SAM" id="Phobius"/>
    </source>
</evidence>
<proteinExistence type="inferred from homology"/>
<comment type="cofactor">
    <cofactor evidence="1 5">
        <name>heme</name>
        <dbReference type="ChEBI" id="CHEBI:30413"/>
    </cofactor>
</comment>
<accession>A0A9N8VYJ2</accession>
<dbReference type="InterPro" id="IPR017972">
    <property type="entry name" value="Cyt_P450_CS"/>
</dbReference>
<dbReference type="PANTHER" id="PTHR24305">
    <property type="entry name" value="CYTOCHROME P450"/>
    <property type="match status" value="1"/>
</dbReference>
<gene>
    <name evidence="8" type="ORF">POCULU_LOCUS1036</name>
</gene>
<evidence type="ECO:0000256" key="5">
    <source>
        <dbReference type="PIRSR" id="PIRSR602401-1"/>
    </source>
</evidence>
<evidence type="ECO:0000256" key="2">
    <source>
        <dbReference type="ARBA" id="ARBA00010617"/>
    </source>
</evidence>
<keyword evidence="7" id="KW-0812">Transmembrane</keyword>
<evidence type="ECO:0000313" key="9">
    <source>
        <dbReference type="Proteomes" id="UP000789572"/>
    </source>
</evidence>
<keyword evidence="6" id="KW-0560">Oxidoreductase</keyword>
<keyword evidence="7" id="KW-0472">Membrane</keyword>
<name>A0A9N8VYJ2_9GLOM</name>
<dbReference type="Gene3D" id="1.10.630.10">
    <property type="entry name" value="Cytochrome P450"/>
    <property type="match status" value="1"/>
</dbReference>
<dbReference type="EMBL" id="CAJVPJ010000068">
    <property type="protein sequence ID" value="CAG8470876.1"/>
    <property type="molecule type" value="Genomic_DNA"/>
</dbReference>
<dbReference type="PANTHER" id="PTHR24305:SF166">
    <property type="entry name" value="CYTOCHROME P450 12A4, MITOCHONDRIAL-RELATED"/>
    <property type="match status" value="1"/>
</dbReference>
<dbReference type="GO" id="GO:0005506">
    <property type="term" value="F:iron ion binding"/>
    <property type="evidence" value="ECO:0007669"/>
    <property type="project" value="InterPro"/>
</dbReference>
<protein>
    <submittedName>
        <fullName evidence="8">6455_t:CDS:1</fullName>
    </submittedName>
</protein>
<feature type="transmembrane region" description="Helical" evidence="7">
    <location>
        <begin position="12"/>
        <end position="34"/>
    </location>
</feature>
<keyword evidence="9" id="KW-1185">Reference proteome</keyword>
<keyword evidence="3 5" id="KW-0479">Metal-binding</keyword>
<dbReference type="PROSITE" id="PS00086">
    <property type="entry name" value="CYTOCHROME_P450"/>
    <property type="match status" value="1"/>
</dbReference>
<comment type="similarity">
    <text evidence="2 6">Belongs to the cytochrome P450 family.</text>
</comment>
<keyword evidence="7" id="KW-1133">Transmembrane helix</keyword>
<dbReference type="OrthoDB" id="1470350at2759"/>
<dbReference type="InterPro" id="IPR001128">
    <property type="entry name" value="Cyt_P450"/>
</dbReference>
<keyword evidence="4 5" id="KW-0408">Iron</keyword>
<dbReference type="InterPro" id="IPR002401">
    <property type="entry name" value="Cyt_P450_E_grp-I"/>
</dbReference>
<comment type="caution">
    <text evidence="8">The sequence shown here is derived from an EMBL/GenBank/DDBJ whole genome shotgun (WGS) entry which is preliminary data.</text>
</comment>
<evidence type="ECO:0000256" key="3">
    <source>
        <dbReference type="ARBA" id="ARBA00022723"/>
    </source>
</evidence>
<dbReference type="PRINTS" id="PR00463">
    <property type="entry name" value="EP450I"/>
</dbReference>
<dbReference type="AlphaFoldDB" id="A0A9N8VYJ2"/>
<evidence type="ECO:0000256" key="1">
    <source>
        <dbReference type="ARBA" id="ARBA00001971"/>
    </source>
</evidence>
<dbReference type="SUPFAM" id="SSF48264">
    <property type="entry name" value="Cytochrome P450"/>
    <property type="match status" value="1"/>
</dbReference>
<dbReference type="GO" id="GO:0020037">
    <property type="term" value="F:heme binding"/>
    <property type="evidence" value="ECO:0007669"/>
    <property type="project" value="InterPro"/>
</dbReference>
<organism evidence="8 9">
    <name type="scientific">Paraglomus occultum</name>
    <dbReference type="NCBI Taxonomy" id="144539"/>
    <lineage>
        <taxon>Eukaryota</taxon>
        <taxon>Fungi</taxon>
        <taxon>Fungi incertae sedis</taxon>
        <taxon>Mucoromycota</taxon>
        <taxon>Glomeromycotina</taxon>
        <taxon>Glomeromycetes</taxon>
        <taxon>Paraglomerales</taxon>
        <taxon>Paraglomeraceae</taxon>
        <taxon>Paraglomus</taxon>
    </lineage>
</organism>
<dbReference type="PRINTS" id="PR00385">
    <property type="entry name" value="P450"/>
</dbReference>
<dbReference type="Proteomes" id="UP000789572">
    <property type="component" value="Unassembled WGS sequence"/>
</dbReference>
<keyword evidence="5 6" id="KW-0349">Heme</keyword>
<feature type="binding site" description="axial binding residue" evidence="5">
    <location>
        <position position="432"/>
    </location>
    <ligand>
        <name>heme</name>
        <dbReference type="ChEBI" id="CHEBI:30413"/>
    </ligand>
    <ligandPart>
        <name>Fe</name>
        <dbReference type="ChEBI" id="CHEBI:18248"/>
    </ligandPart>
</feature>
<evidence type="ECO:0000256" key="4">
    <source>
        <dbReference type="ARBA" id="ARBA00023004"/>
    </source>
</evidence>